<proteinExistence type="predicted"/>
<dbReference type="InterPro" id="IPR036397">
    <property type="entry name" value="RNaseH_sf"/>
</dbReference>
<protein>
    <recommendedName>
        <fullName evidence="1">YprB ribonuclease H-like domain-containing protein</fullName>
    </recommendedName>
</protein>
<dbReference type="PANTHER" id="PTHR38462:SF1">
    <property type="entry name" value="YPRB RIBONUCLEASE H-LIKE DOMAIN-CONTAINING PROTEIN"/>
    <property type="match status" value="1"/>
</dbReference>
<dbReference type="STRING" id="351160.LRC2"/>
<accession>Q0W072</accession>
<dbReference type="InterPro" id="IPR012337">
    <property type="entry name" value="RNaseH-like_sf"/>
</dbReference>
<dbReference type="RefSeq" id="WP_012034373.1">
    <property type="nucleotide sequence ID" value="NC_009464.1"/>
</dbReference>
<dbReference type="GO" id="GO:0003676">
    <property type="term" value="F:nucleic acid binding"/>
    <property type="evidence" value="ECO:0007669"/>
    <property type="project" value="InterPro"/>
</dbReference>
<dbReference type="Proteomes" id="UP000000663">
    <property type="component" value="Chromosome"/>
</dbReference>
<evidence type="ECO:0000313" key="2">
    <source>
        <dbReference type="EMBL" id="CAJ38221.1"/>
    </source>
</evidence>
<dbReference type="eggNOG" id="arCOG03130">
    <property type="taxonomic scope" value="Archaea"/>
</dbReference>
<organism evidence="2 3">
    <name type="scientific">Methanocella arvoryzae (strain DSM 22066 / NBRC 105507 / MRE50)</name>
    <dbReference type="NCBI Taxonomy" id="351160"/>
    <lineage>
        <taxon>Archaea</taxon>
        <taxon>Methanobacteriati</taxon>
        <taxon>Methanobacteriota</taxon>
        <taxon>Stenosarchaea group</taxon>
        <taxon>Methanomicrobia</taxon>
        <taxon>Methanocellales</taxon>
        <taxon>Methanocellaceae</taxon>
        <taxon>Methanocella</taxon>
    </lineage>
</organism>
<reference evidence="2 3" key="1">
    <citation type="journal article" date="2006" name="Science">
        <title>Genome of rice cluster I archaea -- the key methane producers in the rice rhizosphere.</title>
        <authorList>
            <person name="Erkel C."/>
            <person name="Kube M."/>
            <person name="Reinhardt R."/>
            <person name="Liesack W."/>
        </authorList>
    </citation>
    <scope>NUCLEOTIDE SEQUENCE [LARGE SCALE GENOMIC DNA]</scope>
    <source>
        <strain evidence="3">DSM 22066 / NBRC 105507 / MRE50</strain>
    </source>
</reference>
<evidence type="ECO:0000313" key="3">
    <source>
        <dbReference type="Proteomes" id="UP000000663"/>
    </source>
</evidence>
<name>Q0W072_METAR</name>
<dbReference type="GeneID" id="5143862"/>
<dbReference type="AlphaFoldDB" id="Q0W072"/>
<feature type="domain" description="YprB ribonuclease H-like" evidence="1">
    <location>
        <begin position="152"/>
        <end position="313"/>
    </location>
</feature>
<evidence type="ECO:0000259" key="1">
    <source>
        <dbReference type="Pfam" id="PF13482"/>
    </source>
</evidence>
<keyword evidence="3" id="KW-1185">Reference proteome</keyword>
<dbReference type="InterPro" id="IPR038720">
    <property type="entry name" value="YprB_RNase_H-like_dom"/>
</dbReference>
<dbReference type="OrthoDB" id="211024at2157"/>
<dbReference type="KEGG" id="rci:LRC2"/>
<sequence length="326" mass="37469">MPSWLYDDDFERGLEVKKKYLDLYSGVSLEQAIPGKPVSNEFGECYAISSKSECRQAHIRGDDARQALLSQLRLLHGIGPEKEAKLKAEGHETIEDLISHPRWGKKALEFVELVDAGDPASIQQEIWKWLPKSHPLNLYVTAYTDMERLTVIDIETLGLFSRPIILFGAAYVRDNQIHTVQYLARSVEEEAAAIEEFCAKVSDGPILSYNGRSFDVPYVNQRRWFYDMPGELENVHFDMLHFSRRVFKDKVPDARLVTIEKHLYGKDRQDDVPGAMVPEFYEAYLNKNNPGPLVPIVEHNKQDMITLANIFTRICDEECNCYHVCR</sequence>
<dbReference type="Gene3D" id="3.30.420.10">
    <property type="entry name" value="Ribonuclease H-like superfamily/Ribonuclease H"/>
    <property type="match status" value="1"/>
</dbReference>
<gene>
    <name evidence="2" type="ORF">LRC2</name>
</gene>
<dbReference type="SUPFAM" id="SSF53098">
    <property type="entry name" value="Ribonuclease H-like"/>
    <property type="match status" value="1"/>
</dbReference>
<dbReference type="EMBL" id="AM114193">
    <property type="protein sequence ID" value="CAJ38221.1"/>
    <property type="molecule type" value="Genomic_DNA"/>
</dbReference>
<dbReference type="Pfam" id="PF13482">
    <property type="entry name" value="RNase_H_2"/>
    <property type="match status" value="1"/>
</dbReference>
<dbReference type="PANTHER" id="PTHR38462">
    <property type="entry name" value="EXONUCLEASE-LIKE PROTEIN"/>
    <property type="match status" value="1"/>
</dbReference>